<dbReference type="AlphaFoldDB" id="A0A914IGD8"/>
<evidence type="ECO:0000313" key="11">
    <source>
        <dbReference type="Proteomes" id="UP000887572"/>
    </source>
</evidence>
<dbReference type="GO" id="GO:0005634">
    <property type="term" value="C:nucleus"/>
    <property type="evidence" value="ECO:0007669"/>
    <property type="project" value="UniProtKB-SubCell"/>
</dbReference>
<evidence type="ECO:0000256" key="1">
    <source>
        <dbReference type="ARBA" id="ARBA00004123"/>
    </source>
</evidence>
<keyword evidence="7" id="KW-0539">Nucleus</keyword>
<evidence type="ECO:0000256" key="5">
    <source>
        <dbReference type="ARBA" id="ARBA00023015"/>
    </source>
</evidence>
<protein>
    <submittedName>
        <fullName evidence="12">BED-type domain-containing protein</fullName>
    </submittedName>
</protein>
<reference evidence="12" key="1">
    <citation type="submission" date="2022-11" db="UniProtKB">
        <authorList>
            <consortium name="WormBaseParasite"/>
        </authorList>
    </citation>
    <scope>IDENTIFICATION</scope>
</reference>
<evidence type="ECO:0000259" key="10">
    <source>
        <dbReference type="PROSITE" id="PS50808"/>
    </source>
</evidence>
<name>A0A914IGD8_GLORO</name>
<evidence type="ECO:0000256" key="8">
    <source>
        <dbReference type="PROSITE-ProRule" id="PRU00027"/>
    </source>
</evidence>
<dbReference type="SUPFAM" id="SSF53098">
    <property type="entry name" value="Ribonuclease H-like"/>
    <property type="match status" value="1"/>
</dbReference>
<keyword evidence="4" id="KW-0862">Zinc</keyword>
<dbReference type="InterPro" id="IPR012337">
    <property type="entry name" value="RNaseH-like_sf"/>
</dbReference>
<dbReference type="InterPro" id="IPR052035">
    <property type="entry name" value="ZnF_BED_domain_contain"/>
</dbReference>
<dbReference type="InterPro" id="IPR003656">
    <property type="entry name" value="Znf_BED"/>
</dbReference>
<keyword evidence="3 8" id="KW-0863">Zinc-finger</keyword>
<feature type="compositionally biased region" description="Basic and acidic residues" evidence="9">
    <location>
        <begin position="476"/>
        <end position="486"/>
    </location>
</feature>
<dbReference type="Proteomes" id="UP000887572">
    <property type="component" value="Unplaced"/>
</dbReference>
<evidence type="ECO:0000313" key="12">
    <source>
        <dbReference type="WBParaSite" id="Gr19_v10_g9985.t2"/>
    </source>
</evidence>
<dbReference type="PANTHER" id="PTHR46481">
    <property type="entry name" value="ZINC FINGER BED DOMAIN-CONTAINING PROTEIN 4"/>
    <property type="match status" value="1"/>
</dbReference>
<evidence type="ECO:0000256" key="9">
    <source>
        <dbReference type="SAM" id="MobiDB-lite"/>
    </source>
</evidence>
<evidence type="ECO:0000256" key="3">
    <source>
        <dbReference type="ARBA" id="ARBA00022771"/>
    </source>
</evidence>
<evidence type="ECO:0000256" key="4">
    <source>
        <dbReference type="ARBA" id="ARBA00022833"/>
    </source>
</evidence>
<dbReference type="Pfam" id="PF02892">
    <property type="entry name" value="zf-BED"/>
    <property type="match status" value="1"/>
</dbReference>
<dbReference type="PROSITE" id="PS50808">
    <property type="entry name" value="ZF_BED"/>
    <property type="match status" value="1"/>
</dbReference>
<dbReference type="PANTHER" id="PTHR46481:SF10">
    <property type="entry name" value="ZINC FINGER BED DOMAIN-CONTAINING PROTEIN 39"/>
    <property type="match status" value="1"/>
</dbReference>
<keyword evidence="11" id="KW-1185">Reference proteome</keyword>
<keyword evidence="6" id="KW-0804">Transcription</keyword>
<dbReference type="WBParaSite" id="Gr19_v10_g9985.t2">
    <property type="protein sequence ID" value="Gr19_v10_g9985.t2"/>
    <property type="gene ID" value="Gr19_v10_g9985"/>
</dbReference>
<sequence length="734" mass="85579">MVNPCDKSSWWFYFDRTGKTRAKCKHCPTEIEQGRTKSTAKLEWHLKTKHPIIYQVKNKAKKEQKEAKKEVLQNKLNFITPCTEQTQAFQMPKERMRRNVPHHQLNLEQIREPLRQLIKRFRNGQKMVKKTTETEDLVMIMMRGRRYYREVVLPRVLERLRAKMLEEIKSVDWLSITSDIWSSKDYNHSLLAITAHFIDLAARPQFRVIATVPLKEIHKTGQIISGHLLKALKEVQIDKAKIHLFLRDGASNMVLAAQTAGFDSFHCFLHIINLAIKILLKLRDPLQPPETFELCDAIVAKLDSLFSGWERKKFLICATVLDPRVKRFKADDKFRWLNFACTGRFGTRTPSASQSVDHTTEPDAFTLSMLELDRFLGSARIKPAIELPYWWNQNRHDYPWLYKLYERYHSAPETQLKTFDEIFGEGWWDKDEAAEDLKMPAPTNFGQNVHHQIDRQNTQIEQIEPNSIDQNPPLTESDHKDEQKQKFDQMKAELMRDGFKNSYHHEIDKTVAKELGLSYTTIYNWKRELDQTAPQHKYSHSEQKELLKDGKGNLNNSRCIQILSMDILWKRMPRQMFRELGPRIQRLVSTTRHRGTRGLGLFGASSSAPPFWRRVVSVRIIKILRSRFCDTCCCKEVSASAGLKWTVKTPPGGGKRSFIKKGRPVAQLDELPTDWMEIVGSSPTRDYHFAYSLLYVLIQFRSIFAPKRRLRSDIAPKRHSKATKAAEHGLQITT</sequence>
<evidence type="ECO:0000256" key="6">
    <source>
        <dbReference type="ARBA" id="ARBA00023163"/>
    </source>
</evidence>
<proteinExistence type="predicted"/>
<keyword evidence="5" id="KW-0805">Transcription regulation</keyword>
<dbReference type="GO" id="GO:0003677">
    <property type="term" value="F:DNA binding"/>
    <property type="evidence" value="ECO:0007669"/>
    <property type="project" value="InterPro"/>
</dbReference>
<feature type="region of interest" description="Disordered" evidence="9">
    <location>
        <begin position="465"/>
        <end position="486"/>
    </location>
</feature>
<feature type="domain" description="BED-type" evidence="10">
    <location>
        <begin position="5"/>
        <end position="57"/>
    </location>
</feature>
<accession>A0A914IGD8</accession>
<keyword evidence="2" id="KW-0479">Metal-binding</keyword>
<feature type="compositionally biased region" description="Polar residues" evidence="9">
    <location>
        <begin position="465"/>
        <end position="474"/>
    </location>
</feature>
<evidence type="ECO:0000256" key="2">
    <source>
        <dbReference type="ARBA" id="ARBA00022723"/>
    </source>
</evidence>
<evidence type="ECO:0000256" key="7">
    <source>
        <dbReference type="ARBA" id="ARBA00023242"/>
    </source>
</evidence>
<comment type="subcellular location">
    <subcellularLocation>
        <location evidence="1">Nucleus</location>
    </subcellularLocation>
</comment>
<dbReference type="GO" id="GO:0008270">
    <property type="term" value="F:zinc ion binding"/>
    <property type="evidence" value="ECO:0007669"/>
    <property type="project" value="UniProtKB-KW"/>
</dbReference>
<organism evidence="11 12">
    <name type="scientific">Globodera rostochiensis</name>
    <name type="common">Golden nematode worm</name>
    <name type="synonym">Heterodera rostochiensis</name>
    <dbReference type="NCBI Taxonomy" id="31243"/>
    <lineage>
        <taxon>Eukaryota</taxon>
        <taxon>Metazoa</taxon>
        <taxon>Ecdysozoa</taxon>
        <taxon>Nematoda</taxon>
        <taxon>Chromadorea</taxon>
        <taxon>Rhabditida</taxon>
        <taxon>Tylenchina</taxon>
        <taxon>Tylenchomorpha</taxon>
        <taxon>Tylenchoidea</taxon>
        <taxon>Heteroderidae</taxon>
        <taxon>Heteroderinae</taxon>
        <taxon>Globodera</taxon>
    </lineage>
</organism>